<keyword evidence="4" id="KW-1185">Reference proteome</keyword>
<evidence type="ECO:0000313" key="3">
    <source>
        <dbReference type="Proteomes" id="UP000183063"/>
    </source>
</evidence>
<organism evidence="1 3">
    <name type="scientific">Rhizobium tibeticum</name>
    <dbReference type="NCBI Taxonomy" id="501024"/>
    <lineage>
        <taxon>Bacteria</taxon>
        <taxon>Pseudomonadati</taxon>
        <taxon>Pseudomonadota</taxon>
        <taxon>Alphaproteobacteria</taxon>
        <taxon>Hyphomicrobiales</taxon>
        <taxon>Rhizobiaceae</taxon>
        <taxon>Rhizobium/Agrobacterium group</taxon>
        <taxon>Rhizobium</taxon>
    </lineage>
</organism>
<dbReference type="Proteomes" id="UP000198939">
    <property type="component" value="Unassembled WGS sequence"/>
</dbReference>
<dbReference type="EMBL" id="FOCV01000024">
    <property type="protein sequence ID" value="SEO77390.1"/>
    <property type="molecule type" value="Genomic_DNA"/>
</dbReference>
<protein>
    <submittedName>
        <fullName evidence="1">Uncharacterized protein</fullName>
    </submittedName>
</protein>
<dbReference type="EMBL" id="FNXB01000032">
    <property type="protein sequence ID" value="SEI12519.1"/>
    <property type="molecule type" value="Genomic_DNA"/>
</dbReference>
<dbReference type="AlphaFoldDB" id="A0A1H8SF75"/>
<evidence type="ECO:0000313" key="4">
    <source>
        <dbReference type="Proteomes" id="UP000198939"/>
    </source>
</evidence>
<dbReference type="Proteomes" id="UP000183063">
    <property type="component" value="Unassembled WGS sequence"/>
</dbReference>
<proteinExistence type="predicted"/>
<reference evidence="3" key="3">
    <citation type="submission" date="2016-10" db="EMBL/GenBank/DDBJ databases">
        <authorList>
            <person name="Wibberg D."/>
        </authorList>
    </citation>
    <scope>NUCLEOTIDE SEQUENCE [LARGE SCALE GENOMIC DNA]</scope>
</reference>
<name>A0A1H8SF75_9HYPH</name>
<evidence type="ECO:0000313" key="1">
    <source>
        <dbReference type="EMBL" id="SEI12519.1"/>
    </source>
</evidence>
<gene>
    <name evidence="1" type="ORF">RTCCBAU85039_4827</name>
    <name evidence="2" type="ORF">SAMN05216228_102490</name>
</gene>
<sequence length="146" mass="16654">MGRKRPPVRSPFGNACLTHDGQRLFLRFKSLRLDLFGFFQPKEKLILGKRFGAATEAVALLHHRLQRVQVIRKLVRRYRHGSRTAYFALQNEAPSAADSIGRGRYPAFSGTRAWPVAWTRFQSSPSNKAENWTDVRCIAPSCIRGQ</sequence>
<evidence type="ECO:0000313" key="2">
    <source>
        <dbReference type="EMBL" id="SEO77390.1"/>
    </source>
</evidence>
<reference evidence="2 4" key="2">
    <citation type="submission" date="2016-10" db="EMBL/GenBank/DDBJ databases">
        <authorList>
            <person name="Varghese N."/>
            <person name="Submissions S."/>
        </authorList>
    </citation>
    <scope>NUCLEOTIDE SEQUENCE [LARGE SCALE GENOMIC DNA]</scope>
    <source>
        <strain evidence="2 4">CGMCC 1.7071</strain>
    </source>
</reference>
<accession>A0A1H8SF75</accession>
<reference evidence="1" key="1">
    <citation type="submission" date="2016-10" db="EMBL/GenBank/DDBJ databases">
        <authorList>
            <person name="de Groot N.N."/>
        </authorList>
    </citation>
    <scope>NUCLEOTIDE SEQUENCE [LARGE SCALE GENOMIC DNA]</scope>
    <source>
        <strain evidence="1">CCBAU85039</strain>
    </source>
</reference>